<name>A0A1I4JE76_9RHOB</name>
<reference evidence="1 2" key="1">
    <citation type="submission" date="2016-10" db="EMBL/GenBank/DDBJ databases">
        <authorList>
            <person name="de Groot N.N."/>
        </authorList>
    </citation>
    <scope>NUCLEOTIDE SEQUENCE [LARGE SCALE GENOMIC DNA]</scope>
    <source>
        <strain evidence="1 2">DSM 15283</strain>
    </source>
</reference>
<evidence type="ECO:0000313" key="1">
    <source>
        <dbReference type="EMBL" id="SFL64872.1"/>
    </source>
</evidence>
<dbReference type="AlphaFoldDB" id="A0A1I4JE76"/>
<accession>A0A1I4JE76</accession>
<proteinExistence type="predicted"/>
<gene>
    <name evidence="1" type="ORF">SAMN04488042_101990</name>
</gene>
<keyword evidence="2" id="KW-1185">Reference proteome</keyword>
<dbReference type="OrthoDB" id="9912297at2"/>
<sequence>MTANKTWHEDKDPMPGREGFQMRKQMHHAIQRALKLAERPDGALRLAAVPRSHEDVRSNTRRDSLIGLLNRQIVTAQARLMQLTDPGERMAQAQLIAELRKHVHLEMRPQGACA</sequence>
<evidence type="ECO:0000313" key="2">
    <source>
        <dbReference type="Proteomes" id="UP000199144"/>
    </source>
</evidence>
<dbReference type="Proteomes" id="UP000199144">
    <property type="component" value="Unassembled WGS sequence"/>
</dbReference>
<dbReference type="RefSeq" id="WP_131814328.1">
    <property type="nucleotide sequence ID" value="NZ_FOTQ01000001.1"/>
</dbReference>
<organism evidence="1 2">
    <name type="scientific">Shimia aestuarii</name>
    <dbReference type="NCBI Taxonomy" id="254406"/>
    <lineage>
        <taxon>Bacteria</taxon>
        <taxon>Pseudomonadati</taxon>
        <taxon>Pseudomonadota</taxon>
        <taxon>Alphaproteobacteria</taxon>
        <taxon>Rhodobacterales</taxon>
        <taxon>Roseobacteraceae</taxon>
    </lineage>
</organism>
<protein>
    <submittedName>
        <fullName evidence="1">Uncharacterized protein</fullName>
    </submittedName>
</protein>
<dbReference type="EMBL" id="FOTQ01000001">
    <property type="protein sequence ID" value="SFL64872.1"/>
    <property type="molecule type" value="Genomic_DNA"/>
</dbReference>